<evidence type="ECO:0000259" key="4">
    <source>
        <dbReference type="PROSITE" id="PS50932"/>
    </source>
</evidence>
<feature type="domain" description="HTH lacI-type" evidence="4">
    <location>
        <begin position="1"/>
        <end position="53"/>
    </location>
</feature>
<dbReference type="CDD" id="cd06267">
    <property type="entry name" value="PBP1_LacI_sugar_binding-like"/>
    <property type="match status" value="1"/>
</dbReference>
<dbReference type="Proteomes" id="UP000525652">
    <property type="component" value="Unassembled WGS sequence"/>
</dbReference>
<dbReference type="Gene3D" id="1.10.260.40">
    <property type="entry name" value="lambda repressor-like DNA-binding domains"/>
    <property type="match status" value="1"/>
</dbReference>
<dbReference type="InterPro" id="IPR010982">
    <property type="entry name" value="Lambda_DNA-bd_dom_sf"/>
</dbReference>
<dbReference type="SMART" id="SM00354">
    <property type="entry name" value="HTH_LACI"/>
    <property type="match status" value="1"/>
</dbReference>
<keyword evidence="2 5" id="KW-0238">DNA-binding</keyword>
<dbReference type="InterPro" id="IPR000843">
    <property type="entry name" value="HTH_LacI"/>
</dbReference>
<comment type="caution">
    <text evidence="5">The sequence shown here is derived from an EMBL/GenBank/DDBJ whole genome shotgun (WGS) entry which is preliminary data.</text>
</comment>
<dbReference type="InterPro" id="IPR046335">
    <property type="entry name" value="LacI/GalR-like_sensor"/>
</dbReference>
<dbReference type="GO" id="GO:0000976">
    <property type="term" value="F:transcription cis-regulatory region binding"/>
    <property type="evidence" value="ECO:0007669"/>
    <property type="project" value="TreeGrafter"/>
</dbReference>
<evidence type="ECO:0000313" key="5">
    <source>
        <dbReference type="EMBL" id="MBC2604427.1"/>
    </source>
</evidence>
<protein>
    <submittedName>
        <fullName evidence="5">LacI family DNA-binding transcriptional regulator</fullName>
    </submittedName>
</protein>
<dbReference type="PANTHER" id="PTHR30146:SF109">
    <property type="entry name" value="HTH-TYPE TRANSCRIPTIONAL REGULATOR GALS"/>
    <property type="match status" value="1"/>
</dbReference>
<keyword evidence="6" id="KW-1185">Reference proteome</keyword>
<dbReference type="Gene3D" id="3.40.50.2300">
    <property type="match status" value="2"/>
</dbReference>
<evidence type="ECO:0000256" key="2">
    <source>
        <dbReference type="ARBA" id="ARBA00023125"/>
    </source>
</evidence>
<evidence type="ECO:0000256" key="1">
    <source>
        <dbReference type="ARBA" id="ARBA00023015"/>
    </source>
</evidence>
<dbReference type="SUPFAM" id="SSF47413">
    <property type="entry name" value="lambda repressor-like DNA-binding domains"/>
    <property type="match status" value="1"/>
</dbReference>
<dbReference type="AlphaFoldDB" id="A0A7X1B2Q7"/>
<dbReference type="Pfam" id="PF00356">
    <property type="entry name" value="LacI"/>
    <property type="match status" value="1"/>
</dbReference>
<keyword evidence="1" id="KW-0805">Transcription regulation</keyword>
<dbReference type="RefSeq" id="WP_185695036.1">
    <property type="nucleotide sequence ID" value="NZ_JACHVA010000143.1"/>
</dbReference>
<sequence length="346" mass="38479">MKQIADLAGVSTATVSRALRNQDVVDVKTRQRIMDLANRLQYRPNQLVHGVIQGKIRLVAIVIGNSEAESTSRLISEIQAHLFSNGYSTVLYNTDQDIEREIECLHNAVEYRVSGMIVSTVNYNAGEKHFWELREHGTPFVLLSAYGESVKAPHVHLDDEAVSRKALLYLVEEMGHRDILILAGPEASWGNSLFGDWGRLMQEYGIDNVKERFVASLWDMKSGYESMKRVLESGRRPSAIVGITDDVAAGAMRAIRECGLSVPEDISVMGFGNYRYGEVLTPRLTTVDTGYREVARKSAETLLKLMKKSRSGEDGGEISGEGFGQTVQGSVIHRESVARMTELKKI</sequence>
<proteinExistence type="predicted"/>
<dbReference type="EMBL" id="JACHVA010000143">
    <property type="protein sequence ID" value="MBC2604427.1"/>
    <property type="molecule type" value="Genomic_DNA"/>
</dbReference>
<keyword evidence="3" id="KW-0804">Transcription</keyword>
<dbReference type="CDD" id="cd01392">
    <property type="entry name" value="HTH_LacI"/>
    <property type="match status" value="1"/>
</dbReference>
<accession>A0A7X1B2Q7</accession>
<organism evidence="5 6">
    <name type="scientific">Puniceicoccus vermicola</name>
    <dbReference type="NCBI Taxonomy" id="388746"/>
    <lineage>
        <taxon>Bacteria</taxon>
        <taxon>Pseudomonadati</taxon>
        <taxon>Verrucomicrobiota</taxon>
        <taxon>Opitutia</taxon>
        <taxon>Puniceicoccales</taxon>
        <taxon>Puniceicoccaceae</taxon>
        <taxon>Puniceicoccus</taxon>
    </lineage>
</organism>
<evidence type="ECO:0000313" key="6">
    <source>
        <dbReference type="Proteomes" id="UP000525652"/>
    </source>
</evidence>
<dbReference type="SUPFAM" id="SSF53822">
    <property type="entry name" value="Periplasmic binding protein-like I"/>
    <property type="match status" value="1"/>
</dbReference>
<evidence type="ECO:0000256" key="3">
    <source>
        <dbReference type="ARBA" id="ARBA00023163"/>
    </source>
</evidence>
<dbReference type="GO" id="GO:0003700">
    <property type="term" value="F:DNA-binding transcription factor activity"/>
    <property type="evidence" value="ECO:0007669"/>
    <property type="project" value="TreeGrafter"/>
</dbReference>
<gene>
    <name evidence="5" type="ORF">H5P30_21815</name>
</gene>
<dbReference type="PANTHER" id="PTHR30146">
    <property type="entry name" value="LACI-RELATED TRANSCRIPTIONAL REPRESSOR"/>
    <property type="match status" value="1"/>
</dbReference>
<name>A0A7X1B2Q7_9BACT</name>
<dbReference type="Pfam" id="PF13377">
    <property type="entry name" value="Peripla_BP_3"/>
    <property type="match status" value="1"/>
</dbReference>
<reference evidence="5 6" key="1">
    <citation type="submission" date="2020-07" db="EMBL/GenBank/DDBJ databases">
        <authorList>
            <person name="Feng X."/>
        </authorList>
    </citation>
    <scope>NUCLEOTIDE SEQUENCE [LARGE SCALE GENOMIC DNA]</scope>
    <source>
        <strain evidence="5 6">JCM14086</strain>
    </source>
</reference>
<dbReference type="InterPro" id="IPR028082">
    <property type="entry name" value="Peripla_BP_I"/>
</dbReference>
<dbReference type="PROSITE" id="PS50932">
    <property type="entry name" value="HTH_LACI_2"/>
    <property type="match status" value="1"/>
</dbReference>